<evidence type="ECO:0000313" key="4">
    <source>
        <dbReference type="Proteomes" id="UP000324104"/>
    </source>
</evidence>
<keyword evidence="1" id="KW-1133">Transmembrane helix</keyword>
<feature type="transmembrane region" description="Helical" evidence="1">
    <location>
        <begin position="6"/>
        <end position="24"/>
    </location>
</feature>
<dbReference type="RefSeq" id="WP_149082210.1">
    <property type="nucleotide sequence ID" value="NZ_VTAW01000020.1"/>
</dbReference>
<evidence type="ECO:0000259" key="2">
    <source>
        <dbReference type="Pfam" id="PF26452"/>
    </source>
</evidence>
<gene>
    <name evidence="3" type="ORF">FYC77_14505</name>
</gene>
<reference evidence="3 4" key="1">
    <citation type="submission" date="2019-08" db="EMBL/GenBank/DDBJ databases">
        <title>Archaea genome.</title>
        <authorList>
            <person name="Kajale S."/>
            <person name="Shouche Y."/>
            <person name="Deshpande N."/>
            <person name="Sharma A."/>
        </authorList>
    </citation>
    <scope>NUCLEOTIDE SEQUENCE [LARGE SCALE GENOMIC DNA]</scope>
    <source>
        <strain evidence="3 4">ESP3B_9</strain>
    </source>
</reference>
<evidence type="ECO:0000313" key="3">
    <source>
        <dbReference type="EMBL" id="TYT61262.1"/>
    </source>
</evidence>
<keyword evidence="4" id="KW-1185">Reference proteome</keyword>
<dbReference type="EMBL" id="VTAW01000020">
    <property type="protein sequence ID" value="TYT61262.1"/>
    <property type="molecule type" value="Genomic_DNA"/>
</dbReference>
<evidence type="ECO:0000256" key="1">
    <source>
        <dbReference type="SAM" id="Phobius"/>
    </source>
</evidence>
<organism evidence="3 4">
    <name type="scientific">Natrialba swarupiae</name>
    <dbReference type="NCBI Taxonomy" id="2448032"/>
    <lineage>
        <taxon>Archaea</taxon>
        <taxon>Methanobacteriati</taxon>
        <taxon>Methanobacteriota</taxon>
        <taxon>Stenosarchaea group</taxon>
        <taxon>Halobacteria</taxon>
        <taxon>Halobacteriales</taxon>
        <taxon>Natrialbaceae</taxon>
        <taxon>Natrialba</taxon>
    </lineage>
</organism>
<comment type="caution">
    <text evidence="3">The sequence shown here is derived from an EMBL/GenBank/DDBJ whole genome shotgun (WGS) entry which is preliminary data.</text>
</comment>
<dbReference type="Proteomes" id="UP000324104">
    <property type="component" value="Unassembled WGS sequence"/>
</dbReference>
<feature type="domain" description="DUF8131" evidence="2">
    <location>
        <begin position="3"/>
        <end position="63"/>
    </location>
</feature>
<name>A0A5D5ANF5_9EURY</name>
<sequence>MLEDVSPRHAAAVGLLALFPTVVYGLGHPGLAGFVAAVNVVIIFGSLYIALSPIDEPNDIDDGAPS</sequence>
<keyword evidence="1" id="KW-0812">Transmembrane</keyword>
<dbReference type="AlphaFoldDB" id="A0A5D5ANF5"/>
<keyword evidence="1" id="KW-0472">Membrane</keyword>
<accession>A0A5D5ANF5</accession>
<feature type="transmembrane region" description="Helical" evidence="1">
    <location>
        <begin position="31"/>
        <end position="51"/>
    </location>
</feature>
<protein>
    <submittedName>
        <fullName evidence="3">Cytochrome-ba3 oxidase subunit</fullName>
    </submittedName>
</protein>
<proteinExistence type="predicted"/>
<dbReference type="Pfam" id="PF26452">
    <property type="entry name" value="DUF8131"/>
    <property type="match status" value="1"/>
</dbReference>
<dbReference type="InterPro" id="IPR058444">
    <property type="entry name" value="DUF8131"/>
</dbReference>